<gene>
    <name evidence="2" type="ORF">N2K84_13560</name>
</gene>
<protein>
    <recommendedName>
        <fullName evidence="4">TolB protein</fullName>
    </recommendedName>
</protein>
<dbReference type="Pfam" id="PF07676">
    <property type="entry name" value="PD40"/>
    <property type="match status" value="4"/>
</dbReference>
<dbReference type="EMBL" id="JAPAAF010000021">
    <property type="protein sequence ID" value="MCW0483765.1"/>
    <property type="molecule type" value="Genomic_DNA"/>
</dbReference>
<dbReference type="Proteomes" id="UP001163821">
    <property type="component" value="Unassembled WGS sequence"/>
</dbReference>
<dbReference type="PANTHER" id="PTHR36842">
    <property type="entry name" value="PROTEIN TOLB HOMOLOG"/>
    <property type="match status" value="1"/>
</dbReference>
<accession>A0AA41Y8D1</accession>
<proteinExistence type="inferred from homology"/>
<dbReference type="AlphaFoldDB" id="A0AA41Y8D1"/>
<evidence type="ECO:0000313" key="2">
    <source>
        <dbReference type="EMBL" id="MCW0483765.1"/>
    </source>
</evidence>
<evidence type="ECO:0000256" key="1">
    <source>
        <dbReference type="ARBA" id="ARBA00009820"/>
    </source>
</evidence>
<sequence>MSFINSQIYDYIFIVGVVLLAACDTDDPADVSREMEIVVPVTTCWVSDSFQLKVTFNGEEDETVPVSWSLSDDSKANLGQNGEILLKKEGQLRLFAQSGDLSASYELEIKPLRLMYQTAGAEVNAIKSFNWSDGETEILLNNTWESSAPRISPDGSMLVFADTVDAYNSDIFIYKLATAERFPVASHPLSDDQPVWSSDSKKIIFRSFRDEGLGCIYAYDLGASSLVNLTPDPVNAAWANLDPAISPDGKTMASSNNVNGLHDIWLHNLETGNRQTAVFTLEYDGEPAWSPDGKKLVFRSNFSYSPRNADLVILDLETGSMQRLEIDGIERQPSWSPNGKYIAFSHELGNSPPSIRYVDVEKPGELCLIGEHYGYSPVFY</sequence>
<dbReference type="RefSeq" id="WP_282592360.1">
    <property type="nucleotide sequence ID" value="NZ_JAPAAF010000021.1"/>
</dbReference>
<comment type="caution">
    <text evidence="2">The sequence shown here is derived from an EMBL/GenBank/DDBJ whole genome shotgun (WGS) entry which is preliminary data.</text>
</comment>
<dbReference type="InterPro" id="IPR011659">
    <property type="entry name" value="WD40"/>
</dbReference>
<dbReference type="InterPro" id="IPR011042">
    <property type="entry name" value="6-blade_b-propeller_TolB-like"/>
</dbReference>
<evidence type="ECO:0008006" key="4">
    <source>
        <dbReference type="Google" id="ProtNLM"/>
    </source>
</evidence>
<dbReference type="Gene3D" id="2.120.10.30">
    <property type="entry name" value="TolB, C-terminal domain"/>
    <property type="match status" value="2"/>
</dbReference>
<name>A0AA41Y8D1_9BACT</name>
<evidence type="ECO:0000313" key="3">
    <source>
        <dbReference type="Proteomes" id="UP001163821"/>
    </source>
</evidence>
<keyword evidence="3" id="KW-1185">Reference proteome</keyword>
<organism evidence="2 3">
    <name type="scientific">Gaoshiqia sediminis</name>
    <dbReference type="NCBI Taxonomy" id="2986998"/>
    <lineage>
        <taxon>Bacteria</taxon>
        <taxon>Pseudomonadati</taxon>
        <taxon>Bacteroidota</taxon>
        <taxon>Bacteroidia</taxon>
        <taxon>Marinilabiliales</taxon>
        <taxon>Prolixibacteraceae</taxon>
        <taxon>Gaoshiqia</taxon>
    </lineage>
</organism>
<dbReference type="PANTHER" id="PTHR36842:SF1">
    <property type="entry name" value="PROTEIN TOLB"/>
    <property type="match status" value="1"/>
</dbReference>
<comment type="similarity">
    <text evidence="1">Belongs to the TolB family.</text>
</comment>
<dbReference type="SUPFAM" id="SSF69304">
    <property type="entry name" value="Tricorn protease N-terminal domain"/>
    <property type="match status" value="1"/>
</dbReference>
<reference evidence="2" key="1">
    <citation type="submission" date="2022-10" db="EMBL/GenBank/DDBJ databases">
        <title>Gaoshiqiia sediminis gen. nov., sp. nov., isolated from coastal sediment.</title>
        <authorList>
            <person name="Yu W.X."/>
            <person name="Mu D.S."/>
            <person name="Du J.Z."/>
            <person name="Liang Y.Q."/>
        </authorList>
    </citation>
    <scope>NUCLEOTIDE SEQUENCE</scope>
    <source>
        <strain evidence="2">A06</strain>
    </source>
</reference>